<sequence length="181" mass="20838">TKPLQSPKGDGFSLTPEGHYDIKHKLLRNVENPQMSYDALNLKTYTSGLLNCLRLNNEPAFDAQRMRITNAAEPKDVTDLVTKQYLEQNIPTYKEDAFWDFGGKRLSNLGYPNYDSEATTVKYVRENTLRKDRSNNTFDAENTVITNLAPPSLPGDAINRAYLENNCPFLKQDIWYFKHKR</sequence>
<accession>A0A1B6KDC9</accession>
<evidence type="ECO:0000313" key="1">
    <source>
        <dbReference type="EMBL" id="JAT09204.1"/>
    </source>
</evidence>
<protein>
    <submittedName>
        <fullName evidence="1">Uncharacterized protein</fullName>
    </submittedName>
</protein>
<organism evidence="1">
    <name type="scientific">Graphocephala atropunctata</name>
    <dbReference type="NCBI Taxonomy" id="36148"/>
    <lineage>
        <taxon>Eukaryota</taxon>
        <taxon>Metazoa</taxon>
        <taxon>Ecdysozoa</taxon>
        <taxon>Arthropoda</taxon>
        <taxon>Hexapoda</taxon>
        <taxon>Insecta</taxon>
        <taxon>Pterygota</taxon>
        <taxon>Neoptera</taxon>
        <taxon>Paraneoptera</taxon>
        <taxon>Hemiptera</taxon>
        <taxon>Auchenorrhyncha</taxon>
        <taxon>Membracoidea</taxon>
        <taxon>Cicadellidae</taxon>
        <taxon>Cicadellinae</taxon>
        <taxon>Cicadellini</taxon>
        <taxon>Graphocephala</taxon>
    </lineage>
</organism>
<dbReference type="EMBL" id="GEBQ01030773">
    <property type="protein sequence ID" value="JAT09204.1"/>
    <property type="molecule type" value="Transcribed_RNA"/>
</dbReference>
<name>A0A1B6KDC9_9HEMI</name>
<feature type="non-terminal residue" evidence="1">
    <location>
        <position position="1"/>
    </location>
</feature>
<dbReference type="AlphaFoldDB" id="A0A1B6KDC9"/>
<gene>
    <name evidence="1" type="ORF">g.53827</name>
</gene>
<reference evidence="1" key="1">
    <citation type="submission" date="2015-11" db="EMBL/GenBank/DDBJ databases">
        <title>De novo transcriptome assembly of four potential Pierce s Disease insect vectors from Arizona vineyards.</title>
        <authorList>
            <person name="Tassone E.E."/>
        </authorList>
    </citation>
    <scope>NUCLEOTIDE SEQUENCE</scope>
</reference>
<feature type="non-terminal residue" evidence="1">
    <location>
        <position position="181"/>
    </location>
</feature>
<proteinExistence type="predicted"/>